<keyword evidence="3" id="KW-0862">Zinc</keyword>
<organism evidence="6 7">
    <name type="scientific">Arabis nemorensis</name>
    <dbReference type="NCBI Taxonomy" id="586526"/>
    <lineage>
        <taxon>Eukaryota</taxon>
        <taxon>Viridiplantae</taxon>
        <taxon>Streptophyta</taxon>
        <taxon>Embryophyta</taxon>
        <taxon>Tracheophyta</taxon>
        <taxon>Spermatophyta</taxon>
        <taxon>Magnoliopsida</taxon>
        <taxon>eudicotyledons</taxon>
        <taxon>Gunneridae</taxon>
        <taxon>Pentapetalae</taxon>
        <taxon>rosids</taxon>
        <taxon>malvids</taxon>
        <taxon>Brassicales</taxon>
        <taxon>Brassicaceae</taxon>
        <taxon>Arabideae</taxon>
        <taxon>Arabis</taxon>
    </lineage>
</organism>
<dbReference type="PANTHER" id="PTHR45931:SF13">
    <property type="entry name" value="GENOME ASSEMBLY, CHROMOSOME: A05"/>
    <property type="match status" value="1"/>
</dbReference>
<dbReference type="SMART" id="SM00184">
    <property type="entry name" value="RING"/>
    <property type="match status" value="1"/>
</dbReference>
<dbReference type="InterPro" id="IPR051834">
    <property type="entry name" value="RING_finger_E3_ligase"/>
</dbReference>
<accession>A0A565ARV4</accession>
<comment type="caution">
    <text evidence="6">The sequence shown here is derived from an EMBL/GenBank/DDBJ whole genome shotgun (WGS) entry which is preliminary data.</text>
</comment>
<keyword evidence="7" id="KW-1185">Reference proteome</keyword>
<keyword evidence="1" id="KW-0479">Metal-binding</keyword>
<dbReference type="InterPro" id="IPR001841">
    <property type="entry name" value="Znf_RING"/>
</dbReference>
<proteinExistence type="predicted"/>
<dbReference type="SUPFAM" id="SSF57850">
    <property type="entry name" value="RING/U-box"/>
    <property type="match status" value="1"/>
</dbReference>
<dbReference type="Pfam" id="PF13639">
    <property type="entry name" value="zf-RING_2"/>
    <property type="match status" value="1"/>
</dbReference>
<sequence>MDDLFAHRVSLNHEIDNNPKPEDVGGIKVYVSILMSEDSIIEPVLAFSLPAKDILDSFTRYRWEQLNCLENDERFNWFQLGFGRRKLNSLVVDVIFTNFTYYPNYYSTCAFAFYITFKYMIPPTIEDYLSFEDYVSFGEENMQVPVDESTVDNRFRPASKVAVASLSRKVYEKTTSSLDICTICLDQFKMGEIVVTLPCGHEFDHSCILEWFFHNHVCPLCRFELPCQN</sequence>
<dbReference type="GO" id="GO:0008270">
    <property type="term" value="F:zinc ion binding"/>
    <property type="evidence" value="ECO:0007669"/>
    <property type="project" value="UniProtKB-KW"/>
</dbReference>
<evidence type="ECO:0000256" key="3">
    <source>
        <dbReference type="ARBA" id="ARBA00022833"/>
    </source>
</evidence>
<dbReference type="OrthoDB" id="4348522at2759"/>
<evidence type="ECO:0000256" key="2">
    <source>
        <dbReference type="ARBA" id="ARBA00022771"/>
    </source>
</evidence>
<gene>
    <name evidence="6" type="ORF">ANE_LOCUS2581</name>
</gene>
<evidence type="ECO:0000313" key="7">
    <source>
        <dbReference type="Proteomes" id="UP000489600"/>
    </source>
</evidence>
<dbReference type="InterPro" id="IPR013083">
    <property type="entry name" value="Znf_RING/FYVE/PHD"/>
</dbReference>
<dbReference type="CDD" id="cd16454">
    <property type="entry name" value="RING-H2_PA-TM-RING"/>
    <property type="match status" value="1"/>
</dbReference>
<evidence type="ECO:0000256" key="1">
    <source>
        <dbReference type="ARBA" id="ARBA00022723"/>
    </source>
</evidence>
<dbReference type="Proteomes" id="UP000489600">
    <property type="component" value="Unassembled WGS sequence"/>
</dbReference>
<dbReference type="AlphaFoldDB" id="A0A565ARV4"/>
<reference evidence="6" key="1">
    <citation type="submission" date="2019-07" db="EMBL/GenBank/DDBJ databases">
        <authorList>
            <person name="Dittberner H."/>
        </authorList>
    </citation>
    <scope>NUCLEOTIDE SEQUENCE [LARGE SCALE GENOMIC DNA]</scope>
</reference>
<evidence type="ECO:0000313" key="6">
    <source>
        <dbReference type="EMBL" id="VVA92136.1"/>
    </source>
</evidence>
<dbReference type="PANTHER" id="PTHR45931">
    <property type="entry name" value="SI:CH211-59O9.10"/>
    <property type="match status" value="1"/>
</dbReference>
<dbReference type="Gene3D" id="3.30.40.10">
    <property type="entry name" value="Zinc/RING finger domain, C3HC4 (zinc finger)"/>
    <property type="match status" value="1"/>
</dbReference>
<protein>
    <recommendedName>
        <fullName evidence="5">RING-type domain-containing protein</fullName>
    </recommendedName>
</protein>
<keyword evidence="2 4" id="KW-0863">Zinc-finger</keyword>
<feature type="domain" description="RING-type" evidence="5">
    <location>
        <begin position="181"/>
        <end position="222"/>
    </location>
</feature>
<dbReference type="PROSITE" id="PS50089">
    <property type="entry name" value="ZF_RING_2"/>
    <property type="match status" value="1"/>
</dbReference>
<dbReference type="GO" id="GO:0061630">
    <property type="term" value="F:ubiquitin protein ligase activity"/>
    <property type="evidence" value="ECO:0007669"/>
    <property type="project" value="TreeGrafter"/>
</dbReference>
<name>A0A565ARV4_9BRAS</name>
<evidence type="ECO:0000256" key="4">
    <source>
        <dbReference type="PROSITE-ProRule" id="PRU00175"/>
    </source>
</evidence>
<dbReference type="EMBL" id="CABITT030000001">
    <property type="protein sequence ID" value="VVA92136.1"/>
    <property type="molecule type" value="Genomic_DNA"/>
</dbReference>
<dbReference type="GO" id="GO:0006511">
    <property type="term" value="P:ubiquitin-dependent protein catabolic process"/>
    <property type="evidence" value="ECO:0007669"/>
    <property type="project" value="TreeGrafter"/>
</dbReference>
<evidence type="ECO:0000259" key="5">
    <source>
        <dbReference type="PROSITE" id="PS50089"/>
    </source>
</evidence>
<dbReference type="GO" id="GO:0005634">
    <property type="term" value="C:nucleus"/>
    <property type="evidence" value="ECO:0007669"/>
    <property type="project" value="TreeGrafter"/>
</dbReference>